<sequence>MLQHRRFAFTLNPDVYTHASIFAILLSLFLGLVRFLVIDRLDPIHCEALVTRGRWLGPGFKNWQPDGCMLHAYKPVDAGTCLRSRPIVFIGDSVTRKLFFQFANILDPSLPSAPPNDQAKHVDHVLRSQTGADLSFFWDPFLNSSHVDNVISGLPLSLAHRPALLVLGSGLWYLRYAGDSGGLSAWEAKMKILLDGIKHAPSRLADQIVILPVEDIVDSKLSPERAATMLGSDLDAMNSDLYHRIHPDASGYFSYFAPARPFIPVTLPTVFNKMLDPSQTVDGLHFSDAVVRAQANILYNSHCNDHLPKTFPLDKTCCRSYPRPSLLYFITLAAMVSWGPCTFLLNRRYGRRPTGDAFVAEEEIPPLVISGSLALIYLADRTGLWLKEQKSFNGWTFALVNFFCLAIGLSTVKQADKDLGFLNRDQTDEWKGWMQVAILIYHYYGASKISGIYNVIRVLVASYLFMTGFGHTTFYLKKADFSFSRVAQVVIRTNLYTLFLAYAMNTDYIGYYFSPLVTMWYFVVYATLWLGAQHNERIIFLLGKIGLSAALVTWFMSEPWLLDALFDVLEQFCGIRWSAREWAFRVNLDLWIVYVGMLAAILNIKFREHRLTDLAQWPHAVRIAVVGSGFVLLWFFTFELTQPDKFAYNTWHPYVSFLPVVAFVILRNASTILRSASSRAFAFIGRCSLETFIIQYHLWLAADTRGILIVIPWTRSRSLNLVITTAMFIFVSHHVSNATGEITSWLCGTGSGKKGLPTTTSDAGLQYVGTSSRHDRDGALAAQDNITELKDVEQRPIDPSTLRRQRWVDRLADGSSSSSQGLRLWYGDTEWKPGVGTKIAIGLGIMWALNMLWPYPPSPH</sequence>
<name>A0ACB8QNH8_9AGAM</name>
<accession>A0ACB8QNH8</accession>
<evidence type="ECO:0000313" key="1">
    <source>
        <dbReference type="EMBL" id="KAI0033416.1"/>
    </source>
</evidence>
<gene>
    <name evidence="1" type="ORF">K488DRAFT_47768</name>
</gene>
<proteinExistence type="predicted"/>
<keyword evidence="1" id="KW-0808">Transferase</keyword>
<protein>
    <submittedName>
        <fullName evidence="1">10 TM acyl transferase domain found in Cas1p-domain-containing protein</fullName>
    </submittedName>
</protein>
<keyword evidence="2" id="KW-1185">Reference proteome</keyword>
<organism evidence="1 2">
    <name type="scientific">Vararia minispora EC-137</name>
    <dbReference type="NCBI Taxonomy" id="1314806"/>
    <lineage>
        <taxon>Eukaryota</taxon>
        <taxon>Fungi</taxon>
        <taxon>Dikarya</taxon>
        <taxon>Basidiomycota</taxon>
        <taxon>Agaricomycotina</taxon>
        <taxon>Agaricomycetes</taxon>
        <taxon>Russulales</taxon>
        <taxon>Lachnocladiaceae</taxon>
        <taxon>Vararia</taxon>
    </lineage>
</organism>
<reference evidence="1" key="1">
    <citation type="submission" date="2021-02" db="EMBL/GenBank/DDBJ databases">
        <authorList>
            <consortium name="DOE Joint Genome Institute"/>
            <person name="Ahrendt S."/>
            <person name="Looney B.P."/>
            <person name="Miyauchi S."/>
            <person name="Morin E."/>
            <person name="Drula E."/>
            <person name="Courty P.E."/>
            <person name="Chicoki N."/>
            <person name="Fauchery L."/>
            <person name="Kohler A."/>
            <person name="Kuo A."/>
            <person name="Labutti K."/>
            <person name="Pangilinan J."/>
            <person name="Lipzen A."/>
            <person name="Riley R."/>
            <person name="Andreopoulos W."/>
            <person name="He G."/>
            <person name="Johnson J."/>
            <person name="Barry K.W."/>
            <person name="Grigoriev I.V."/>
            <person name="Nagy L."/>
            <person name="Hibbett D."/>
            <person name="Henrissat B."/>
            <person name="Matheny P.B."/>
            <person name="Labbe J."/>
            <person name="Martin F."/>
        </authorList>
    </citation>
    <scope>NUCLEOTIDE SEQUENCE</scope>
    <source>
        <strain evidence="1">EC-137</strain>
    </source>
</reference>
<evidence type="ECO:0000313" key="2">
    <source>
        <dbReference type="Proteomes" id="UP000814128"/>
    </source>
</evidence>
<reference evidence="1" key="2">
    <citation type="journal article" date="2022" name="New Phytol.">
        <title>Evolutionary transition to the ectomycorrhizal habit in the genomes of a hyperdiverse lineage of mushroom-forming fungi.</title>
        <authorList>
            <person name="Looney B."/>
            <person name="Miyauchi S."/>
            <person name="Morin E."/>
            <person name="Drula E."/>
            <person name="Courty P.E."/>
            <person name="Kohler A."/>
            <person name="Kuo A."/>
            <person name="LaButti K."/>
            <person name="Pangilinan J."/>
            <person name="Lipzen A."/>
            <person name="Riley R."/>
            <person name="Andreopoulos W."/>
            <person name="He G."/>
            <person name="Johnson J."/>
            <person name="Nolan M."/>
            <person name="Tritt A."/>
            <person name="Barry K.W."/>
            <person name="Grigoriev I.V."/>
            <person name="Nagy L.G."/>
            <person name="Hibbett D."/>
            <person name="Henrissat B."/>
            <person name="Matheny P.B."/>
            <person name="Labbe J."/>
            <person name="Martin F.M."/>
        </authorList>
    </citation>
    <scope>NUCLEOTIDE SEQUENCE</scope>
    <source>
        <strain evidence="1">EC-137</strain>
    </source>
</reference>
<comment type="caution">
    <text evidence="1">The sequence shown here is derived from an EMBL/GenBank/DDBJ whole genome shotgun (WGS) entry which is preliminary data.</text>
</comment>
<dbReference type="Proteomes" id="UP000814128">
    <property type="component" value="Unassembled WGS sequence"/>
</dbReference>
<dbReference type="EMBL" id="MU273520">
    <property type="protein sequence ID" value="KAI0033416.1"/>
    <property type="molecule type" value="Genomic_DNA"/>
</dbReference>